<evidence type="ECO:0000313" key="2">
    <source>
        <dbReference type="EMBL" id="TKK86448.1"/>
    </source>
</evidence>
<keyword evidence="3" id="KW-1185">Reference proteome</keyword>
<dbReference type="InterPro" id="IPR034660">
    <property type="entry name" value="DinB/YfiT-like"/>
</dbReference>
<accession>A0A4U3MB94</accession>
<name>A0A4U3MB94_9ACTN</name>
<sequence length="188" mass="22028">MELRTDRVGLLLDQLESSVTFTRDRLQGLTDDEYFWEPSPGNSWTVRRRLDGDVDVYGKGDWIADFSPNEPIPPPVTSIAWRMAHLLACFTMRWDWTFGNRRMLFDDLEIPHTADDAQKRLFESVERWREDVDGLTEEQLDTVGFSQFPAGLDPTVPFIAIVWWLNREFVHHAAEVALLRDLYREKLK</sequence>
<comment type="caution">
    <text evidence="2">The sequence shown here is derived from an EMBL/GenBank/DDBJ whole genome shotgun (WGS) entry which is preliminary data.</text>
</comment>
<protein>
    <submittedName>
        <fullName evidence="2">DinB family protein</fullName>
    </submittedName>
</protein>
<evidence type="ECO:0000259" key="1">
    <source>
        <dbReference type="Pfam" id="PF12867"/>
    </source>
</evidence>
<gene>
    <name evidence="2" type="ORF">FDA94_21760</name>
</gene>
<dbReference type="AlphaFoldDB" id="A0A4U3MB94"/>
<evidence type="ECO:0000313" key="3">
    <source>
        <dbReference type="Proteomes" id="UP000308705"/>
    </source>
</evidence>
<proteinExistence type="predicted"/>
<dbReference type="Proteomes" id="UP000308705">
    <property type="component" value="Unassembled WGS sequence"/>
</dbReference>
<dbReference type="OrthoDB" id="5022306at2"/>
<dbReference type="EMBL" id="SZQA01000021">
    <property type="protein sequence ID" value="TKK86448.1"/>
    <property type="molecule type" value="Genomic_DNA"/>
</dbReference>
<dbReference type="SUPFAM" id="SSF109854">
    <property type="entry name" value="DinB/YfiT-like putative metalloenzymes"/>
    <property type="match status" value="1"/>
</dbReference>
<dbReference type="Pfam" id="PF12867">
    <property type="entry name" value="DinB_2"/>
    <property type="match status" value="1"/>
</dbReference>
<dbReference type="RefSeq" id="WP_137248920.1">
    <property type="nucleotide sequence ID" value="NZ_SZQA01000021.1"/>
</dbReference>
<organism evidence="2 3">
    <name type="scientific">Herbidospora galbida</name>
    <dbReference type="NCBI Taxonomy" id="2575442"/>
    <lineage>
        <taxon>Bacteria</taxon>
        <taxon>Bacillati</taxon>
        <taxon>Actinomycetota</taxon>
        <taxon>Actinomycetes</taxon>
        <taxon>Streptosporangiales</taxon>
        <taxon>Streptosporangiaceae</taxon>
        <taxon>Herbidospora</taxon>
    </lineage>
</organism>
<dbReference type="Gene3D" id="1.20.120.450">
    <property type="entry name" value="dinb family like domain"/>
    <property type="match status" value="1"/>
</dbReference>
<feature type="domain" description="DinB-like" evidence="1">
    <location>
        <begin position="22"/>
        <end position="175"/>
    </location>
</feature>
<dbReference type="InterPro" id="IPR024775">
    <property type="entry name" value="DinB-like"/>
</dbReference>
<reference evidence="2 3" key="1">
    <citation type="submission" date="2019-04" db="EMBL/GenBank/DDBJ databases">
        <title>Herbidospora sp. NEAU-GS14.nov., a novel actinomycete isolated from soil.</title>
        <authorList>
            <person name="Han L."/>
        </authorList>
    </citation>
    <scope>NUCLEOTIDE SEQUENCE [LARGE SCALE GENOMIC DNA]</scope>
    <source>
        <strain evidence="2 3">NEAU-GS14</strain>
    </source>
</reference>